<name>A0ACC0ZY16_9ROSI</name>
<proteinExistence type="predicted"/>
<protein>
    <submittedName>
        <fullName evidence="1">Uncharacterized protein</fullName>
    </submittedName>
</protein>
<accession>A0ACC0ZY16</accession>
<reference evidence="2" key="1">
    <citation type="journal article" date="2023" name="G3 (Bethesda)">
        <title>Genome assembly and association tests identify interacting loci associated with vigor, precocity, and sex in interspecific pistachio rootstocks.</title>
        <authorList>
            <person name="Palmer W."/>
            <person name="Jacygrad E."/>
            <person name="Sagayaradj S."/>
            <person name="Cavanaugh K."/>
            <person name="Han R."/>
            <person name="Bertier L."/>
            <person name="Beede B."/>
            <person name="Kafkas S."/>
            <person name="Golino D."/>
            <person name="Preece J."/>
            <person name="Michelmore R."/>
        </authorList>
    </citation>
    <scope>NUCLEOTIDE SEQUENCE [LARGE SCALE GENOMIC DNA]</scope>
</reference>
<keyword evidence="2" id="KW-1185">Reference proteome</keyword>
<organism evidence="1 2">
    <name type="scientific">Pistacia atlantica</name>
    <dbReference type="NCBI Taxonomy" id="434234"/>
    <lineage>
        <taxon>Eukaryota</taxon>
        <taxon>Viridiplantae</taxon>
        <taxon>Streptophyta</taxon>
        <taxon>Embryophyta</taxon>
        <taxon>Tracheophyta</taxon>
        <taxon>Spermatophyta</taxon>
        <taxon>Magnoliopsida</taxon>
        <taxon>eudicotyledons</taxon>
        <taxon>Gunneridae</taxon>
        <taxon>Pentapetalae</taxon>
        <taxon>rosids</taxon>
        <taxon>malvids</taxon>
        <taxon>Sapindales</taxon>
        <taxon>Anacardiaceae</taxon>
        <taxon>Pistacia</taxon>
    </lineage>
</organism>
<gene>
    <name evidence="1" type="ORF">Patl1_24093</name>
</gene>
<sequence length="171" mass="19370">MIYAVSLTSHQLFVSSHPTEVENIDLLIVASQWAGVAYVRQVKRSDSFGILLTTPKHIILKTMLRFEFNFRTQPSAAVNFLSWGKMAEGIVHLERIANLEEPEEKSSKAHYYDGLVLLSSALYNVGRKAEAVKHLRLAAAYNPEYNELLQQCENDDDDFTSDLSSSRRGDY</sequence>
<dbReference type="Proteomes" id="UP001164250">
    <property type="component" value="Chromosome 13"/>
</dbReference>
<evidence type="ECO:0000313" key="1">
    <source>
        <dbReference type="EMBL" id="KAJ0079893.1"/>
    </source>
</evidence>
<evidence type="ECO:0000313" key="2">
    <source>
        <dbReference type="Proteomes" id="UP001164250"/>
    </source>
</evidence>
<dbReference type="EMBL" id="CM047909">
    <property type="protein sequence ID" value="KAJ0079893.1"/>
    <property type="molecule type" value="Genomic_DNA"/>
</dbReference>
<comment type="caution">
    <text evidence="1">The sequence shown here is derived from an EMBL/GenBank/DDBJ whole genome shotgun (WGS) entry which is preliminary data.</text>
</comment>